<evidence type="ECO:0008006" key="5">
    <source>
        <dbReference type="Google" id="ProtNLM"/>
    </source>
</evidence>
<dbReference type="Proteomes" id="UP001500897">
    <property type="component" value="Unassembled WGS sequence"/>
</dbReference>
<organism evidence="3 4">
    <name type="scientific">Kitasatospora saccharophila</name>
    <dbReference type="NCBI Taxonomy" id="407973"/>
    <lineage>
        <taxon>Bacteria</taxon>
        <taxon>Bacillati</taxon>
        <taxon>Actinomycetota</taxon>
        <taxon>Actinomycetes</taxon>
        <taxon>Kitasatosporales</taxon>
        <taxon>Streptomycetaceae</taxon>
        <taxon>Kitasatospora</taxon>
    </lineage>
</organism>
<dbReference type="PROSITE" id="PS51257">
    <property type="entry name" value="PROKAR_LIPOPROTEIN"/>
    <property type="match status" value="1"/>
</dbReference>
<name>A0ABN2WII5_9ACTN</name>
<feature type="region of interest" description="Disordered" evidence="1">
    <location>
        <begin position="235"/>
        <end position="264"/>
    </location>
</feature>
<keyword evidence="2" id="KW-0732">Signal</keyword>
<reference evidence="3 4" key="1">
    <citation type="journal article" date="2019" name="Int. J. Syst. Evol. Microbiol.">
        <title>The Global Catalogue of Microorganisms (GCM) 10K type strain sequencing project: providing services to taxonomists for standard genome sequencing and annotation.</title>
        <authorList>
            <consortium name="The Broad Institute Genomics Platform"/>
            <consortium name="The Broad Institute Genome Sequencing Center for Infectious Disease"/>
            <person name="Wu L."/>
            <person name="Ma J."/>
        </authorList>
    </citation>
    <scope>NUCLEOTIDE SEQUENCE [LARGE SCALE GENOMIC DNA]</scope>
    <source>
        <strain evidence="3 4">JCM 14559</strain>
    </source>
</reference>
<evidence type="ECO:0000313" key="4">
    <source>
        <dbReference type="Proteomes" id="UP001500897"/>
    </source>
</evidence>
<proteinExistence type="predicted"/>
<feature type="compositionally biased region" description="Polar residues" evidence="1">
    <location>
        <begin position="253"/>
        <end position="264"/>
    </location>
</feature>
<evidence type="ECO:0000256" key="1">
    <source>
        <dbReference type="SAM" id="MobiDB-lite"/>
    </source>
</evidence>
<feature type="signal peptide" evidence="2">
    <location>
        <begin position="1"/>
        <end position="21"/>
    </location>
</feature>
<accession>A0ABN2WII5</accession>
<protein>
    <recommendedName>
        <fullName evidence="5">Lipoprotein</fullName>
    </recommendedName>
</protein>
<dbReference type="RefSeq" id="WP_344551467.1">
    <property type="nucleotide sequence ID" value="NZ_BAAANS010000009.1"/>
</dbReference>
<keyword evidence="4" id="KW-1185">Reference proteome</keyword>
<evidence type="ECO:0000313" key="3">
    <source>
        <dbReference type="EMBL" id="GAA2092791.1"/>
    </source>
</evidence>
<sequence length="264" mass="25636">MRAIRVATAVTGAAVAAALVAGCGSGSGGPGGAAGATGSAVTASAAAATAAGDNGVAQLPADQVLQRAVQALKGAGAVRATGSVAGEGARIDMDLRMDTSGDCTGTLSQSGTGSFRVVKAGTDLWVKPDREFWQSHGGEAMAQLVGDRYLKTTSDDPDFGEIGSLCDLGALADSLGSAGGDLAKGAPTTVAGRPALTLTADSGTGTGTMYVATTGSPVPLKLEKATGAVEFADFGTPVPSATPGPDQSLDLDQLQSPAPTASVV</sequence>
<comment type="caution">
    <text evidence="3">The sequence shown here is derived from an EMBL/GenBank/DDBJ whole genome shotgun (WGS) entry which is preliminary data.</text>
</comment>
<gene>
    <name evidence="3" type="ORF">GCM10009759_18750</name>
</gene>
<feature type="chain" id="PRO_5046144639" description="Lipoprotein" evidence="2">
    <location>
        <begin position="22"/>
        <end position="264"/>
    </location>
</feature>
<dbReference type="EMBL" id="BAAANS010000009">
    <property type="protein sequence ID" value="GAA2092791.1"/>
    <property type="molecule type" value="Genomic_DNA"/>
</dbReference>
<evidence type="ECO:0000256" key="2">
    <source>
        <dbReference type="SAM" id="SignalP"/>
    </source>
</evidence>